<dbReference type="EMBL" id="BSTK01000003">
    <property type="protein sequence ID" value="GLY84175.1"/>
    <property type="molecule type" value="Genomic_DNA"/>
</dbReference>
<evidence type="ECO:0000256" key="1">
    <source>
        <dbReference type="ARBA" id="ARBA00023125"/>
    </source>
</evidence>
<evidence type="ECO:0000313" key="4">
    <source>
        <dbReference type="Proteomes" id="UP001165074"/>
    </source>
</evidence>
<gene>
    <name evidence="3" type="ORF">Airi02_021040</name>
</gene>
<dbReference type="PROSITE" id="PS50937">
    <property type="entry name" value="HTH_MERR_2"/>
    <property type="match status" value="1"/>
</dbReference>
<protein>
    <submittedName>
        <fullName evidence="3">Transcriptional regulator</fullName>
    </submittedName>
</protein>
<dbReference type="Proteomes" id="UP001165074">
    <property type="component" value="Unassembled WGS sequence"/>
</dbReference>
<dbReference type="PRINTS" id="PR00040">
    <property type="entry name" value="HTHMERR"/>
</dbReference>
<dbReference type="GO" id="GO:0003700">
    <property type="term" value="F:DNA-binding transcription factor activity"/>
    <property type="evidence" value="ECO:0007669"/>
    <property type="project" value="InterPro"/>
</dbReference>
<name>A0A9W6S2E9_9ACTN</name>
<dbReference type="SUPFAM" id="SSF46955">
    <property type="entry name" value="Putative DNA-binding domain"/>
    <property type="match status" value="1"/>
</dbReference>
<organism evidence="3 4">
    <name type="scientific">Actinoallomurus iriomotensis</name>
    <dbReference type="NCBI Taxonomy" id="478107"/>
    <lineage>
        <taxon>Bacteria</taxon>
        <taxon>Bacillati</taxon>
        <taxon>Actinomycetota</taxon>
        <taxon>Actinomycetes</taxon>
        <taxon>Streptosporangiales</taxon>
        <taxon>Thermomonosporaceae</taxon>
        <taxon>Actinoallomurus</taxon>
    </lineage>
</organism>
<dbReference type="GO" id="GO:0003677">
    <property type="term" value="F:DNA binding"/>
    <property type="evidence" value="ECO:0007669"/>
    <property type="project" value="UniProtKB-KW"/>
</dbReference>
<dbReference type="RefSeq" id="WP_285569234.1">
    <property type="nucleotide sequence ID" value="NZ_BSTK01000003.1"/>
</dbReference>
<dbReference type="PANTHER" id="PTHR30204:SF98">
    <property type="entry name" value="HTH-TYPE TRANSCRIPTIONAL REGULATOR ADHR"/>
    <property type="match status" value="1"/>
</dbReference>
<proteinExistence type="predicted"/>
<dbReference type="InterPro" id="IPR000551">
    <property type="entry name" value="MerR-type_HTH_dom"/>
</dbReference>
<keyword evidence="1" id="KW-0238">DNA-binding</keyword>
<comment type="caution">
    <text evidence="3">The sequence shown here is derived from an EMBL/GenBank/DDBJ whole genome shotgun (WGS) entry which is preliminary data.</text>
</comment>
<reference evidence="3" key="1">
    <citation type="submission" date="2023-03" db="EMBL/GenBank/DDBJ databases">
        <title>Actinoallomurus iriomotensis NBRC 103684.</title>
        <authorList>
            <person name="Ichikawa N."/>
            <person name="Sato H."/>
            <person name="Tonouchi N."/>
        </authorList>
    </citation>
    <scope>NUCLEOTIDE SEQUENCE</scope>
    <source>
        <strain evidence="3">NBRC 103684</strain>
    </source>
</reference>
<sequence length="214" mass="23515">MKISELSDRSGLPVQTIKYYIREGLLPKGAATAATRAEYAEEHLERLRLIRALREVGDLPVASVKRIIGAVDDEAVGLHELLGTAAYTLSPAAEPRPEDPDWRSAREDVDAIVAELGWQVSTDAPTRDLLAQAFLALRRLGRPIVWTDLRPYIEAATIIAEHEIGGIPVEGERGQAVQTAVATNVLYEKVLLALRRMAQENVSARRFGDGAEDR</sequence>
<dbReference type="Pfam" id="PF13411">
    <property type="entry name" value="MerR_1"/>
    <property type="match status" value="1"/>
</dbReference>
<keyword evidence="4" id="KW-1185">Reference proteome</keyword>
<evidence type="ECO:0000313" key="3">
    <source>
        <dbReference type="EMBL" id="GLY84175.1"/>
    </source>
</evidence>
<dbReference type="InterPro" id="IPR009061">
    <property type="entry name" value="DNA-bd_dom_put_sf"/>
</dbReference>
<dbReference type="SMART" id="SM00422">
    <property type="entry name" value="HTH_MERR"/>
    <property type="match status" value="1"/>
</dbReference>
<dbReference type="AlphaFoldDB" id="A0A9W6S2E9"/>
<evidence type="ECO:0000259" key="2">
    <source>
        <dbReference type="PROSITE" id="PS50937"/>
    </source>
</evidence>
<feature type="domain" description="HTH merR-type" evidence="2">
    <location>
        <begin position="1"/>
        <end position="70"/>
    </location>
</feature>
<dbReference type="PANTHER" id="PTHR30204">
    <property type="entry name" value="REDOX-CYCLING DRUG-SENSING TRANSCRIPTIONAL ACTIVATOR SOXR"/>
    <property type="match status" value="1"/>
</dbReference>
<dbReference type="CDD" id="cd04780">
    <property type="entry name" value="HTH_MerR-like_sg5"/>
    <property type="match status" value="1"/>
</dbReference>
<dbReference type="Gene3D" id="1.10.1660.10">
    <property type="match status" value="1"/>
</dbReference>
<accession>A0A9W6S2E9</accession>
<dbReference type="InterPro" id="IPR047057">
    <property type="entry name" value="MerR_fam"/>
</dbReference>